<dbReference type="SMART" id="SM00382">
    <property type="entry name" value="AAA"/>
    <property type="match status" value="1"/>
</dbReference>
<dbReference type="Gene3D" id="3.40.50.300">
    <property type="entry name" value="P-loop containing nucleotide triphosphate hydrolases"/>
    <property type="match status" value="1"/>
</dbReference>
<dbReference type="InterPro" id="IPR003439">
    <property type="entry name" value="ABC_transporter-like_ATP-bd"/>
</dbReference>
<reference evidence="6 7" key="1">
    <citation type="submission" date="2018-03" db="EMBL/GenBank/DDBJ databases">
        <title>Genome sequencing of Phreatobacter sp.</title>
        <authorList>
            <person name="Kim S.-J."/>
            <person name="Heo J."/>
            <person name="Kwon S.-W."/>
        </authorList>
    </citation>
    <scope>NUCLEOTIDE SEQUENCE [LARGE SCALE GENOMIC DNA]</scope>
    <source>
        <strain evidence="6 7">S-12</strain>
    </source>
</reference>
<comment type="similarity">
    <text evidence="1">Belongs to the ABC transporter superfamily.</text>
</comment>
<dbReference type="SUPFAM" id="SSF52540">
    <property type="entry name" value="P-loop containing nucleoside triphosphate hydrolases"/>
    <property type="match status" value="1"/>
</dbReference>
<sequence length="256" mass="27506">MTDAPLLVEGLFAGYGRAPILKDVSLTVAAGERHVVIGPNGAGKTTFFRALCGELIPSAGRILFEGRDVTRLGGFRRVRAGMGRSFQVARIFADMTPAENVVVALEAGEVSNGTAGWRFATAPKPALRLEAERILTDLGLAARGDEPASILSHGDKKRLELAMMLALKPRLLLLDEPTAGMASADRMSAVRLVDRIVRETGATLILTEHDMDVVFHLGTRISVLHYGEIVATDTPEGVRNNSFVKEIYLGRGGHHA</sequence>
<organism evidence="6 7">
    <name type="scientific">Phreatobacter cathodiphilus</name>
    <dbReference type="NCBI Taxonomy" id="1868589"/>
    <lineage>
        <taxon>Bacteria</taxon>
        <taxon>Pseudomonadati</taxon>
        <taxon>Pseudomonadota</taxon>
        <taxon>Alphaproteobacteria</taxon>
        <taxon>Hyphomicrobiales</taxon>
        <taxon>Phreatobacteraceae</taxon>
        <taxon>Phreatobacter</taxon>
    </lineage>
</organism>
<evidence type="ECO:0000259" key="5">
    <source>
        <dbReference type="PROSITE" id="PS50893"/>
    </source>
</evidence>
<dbReference type="PANTHER" id="PTHR45772:SF9">
    <property type="entry name" value="CONSERVED COMPONENT OF ABC TRANSPORTER FOR NATURAL AMINO ACIDS"/>
    <property type="match status" value="1"/>
</dbReference>
<dbReference type="Pfam" id="PF00005">
    <property type="entry name" value="ABC_tran"/>
    <property type="match status" value="1"/>
</dbReference>
<dbReference type="EMBL" id="CP027668">
    <property type="protein sequence ID" value="AVO45128.1"/>
    <property type="molecule type" value="Genomic_DNA"/>
</dbReference>
<dbReference type="AlphaFoldDB" id="A0A2S0NAF9"/>
<evidence type="ECO:0000256" key="2">
    <source>
        <dbReference type="ARBA" id="ARBA00022448"/>
    </source>
</evidence>
<evidence type="ECO:0000256" key="3">
    <source>
        <dbReference type="ARBA" id="ARBA00022741"/>
    </source>
</evidence>
<dbReference type="InterPro" id="IPR017871">
    <property type="entry name" value="ABC_transporter-like_CS"/>
</dbReference>
<protein>
    <submittedName>
        <fullName evidence="6">ABC transporter ATP-binding protein</fullName>
    </submittedName>
</protein>
<dbReference type="Proteomes" id="UP000237889">
    <property type="component" value="Chromosome"/>
</dbReference>
<dbReference type="OrthoDB" id="7158404at2"/>
<keyword evidence="7" id="KW-1185">Reference proteome</keyword>
<dbReference type="InterPro" id="IPR051120">
    <property type="entry name" value="ABC_AA/LPS_Transport"/>
</dbReference>
<dbReference type="InterPro" id="IPR003593">
    <property type="entry name" value="AAA+_ATPase"/>
</dbReference>
<keyword evidence="4 6" id="KW-0067">ATP-binding</keyword>
<dbReference type="PROSITE" id="PS50893">
    <property type="entry name" value="ABC_TRANSPORTER_2"/>
    <property type="match status" value="1"/>
</dbReference>
<dbReference type="KEGG" id="phr:C6569_08675"/>
<dbReference type="GO" id="GO:0005886">
    <property type="term" value="C:plasma membrane"/>
    <property type="evidence" value="ECO:0007669"/>
    <property type="project" value="TreeGrafter"/>
</dbReference>
<name>A0A2S0NAF9_9HYPH</name>
<accession>A0A2S0NAF9</accession>
<evidence type="ECO:0000313" key="6">
    <source>
        <dbReference type="EMBL" id="AVO45128.1"/>
    </source>
</evidence>
<keyword evidence="3" id="KW-0547">Nucleotide-binding</keyword>
<dbReference type="GO" id="GO:0005524">
    <property type="term" value="F:ATP binding"/>
    <property type="evidence" value="ECO:0007669"/>
    <property type="project" value="UniProtKB-KW"/>
</dbReference>
<feature type="domain" description="ABC transporter" evidence="5">
    <location>
        <begin position="6"/>
        <end position="251"/>
    </location>
</feature>
<keyword evidence="2" id="KW-0813">Transport</keyword>
<evidence type="ECO:0000256" key="1">
    <source>
        <dbReference type="ARBA" id="ARBA00005417"/>
    </source>
</evidence>
<dbReference type="InterPro" id="IPR027417">
    <property type="entry name" value="P-loop_NTPase"/>
</dbReference>
<evidence type="ECO:0000256" key="4">
    <source>
        <dbReference type="ARBA" id="ARBA00022840"/>
    </source>
</evidence>
<gene>
    <name evidence="6" type="ORF">C6569_08675</name>
</gene>
<evidence type="ECO:0000313" key="7">
    <source>
        <dbReference type="Proteomes" id="UP000237889"/>
    </source>
</evidence>
<dbReference type="GO" id="GO:0016887">
    <property type="term" value="F:ATP hydrolysis activity"/>
    <property type="evidence" value="ECO:0007669"/>
    <property type="project" value="InterPro"/>
</dbReference>
<dbReference type="RefSeq" id="WP_106748469.1">
    <property type="nucleotide sequence ID" value="NZ_CP027668.1"/>
</dbReference>
<dbReference type="PANTHER" id="PTHR45772">
    <property type="entry name" value="CONSERVED COMPONENT OF ABC TRANSPORTER FOR NATURAL AMINO ACIDS-RELATED"/>
    <property type="match status" value="1"/>
</dbReference>
<proteinExistence type="inferred from homology"/>
<dbReference type="PROSITE" id="PS00211">
    <property type="entry name" value="ABC_TRANSPORTER_1"/>
    <property type="match status" value="1"/>
</dbReference>